<protein>
    <submittedName>
        <fullName evidence="8">Calpain family cysteine protease</fullName>
    </submittedName>
</protein>
<feature type="compositionally biased region" description="Acidic residues" evidence="6">
    <location>
        <begin position="96"/>
        <end position="122"/>
    </location>
</feature>
<dbReference type="InterPro" id="IPR038765">
    <property type="entry name" value="Papain-like_cys_pep_sf"/>
</dbReference>
<evidence type="ECO:0000256" key="2">
    <source>
        <dbReference type="ARBA" id="ARBA00022670"/>
    </source>
</evidence>
<dbReference type="KEGG" id="oac:Oscil6304_4312"/>
<gene>
    <name evidence="8" type="ORF">Oscil6304_4312</name>
</gene>
<feature type="compositionally biased region" description="Acidic residues" evidence="6">
    <location>
        <begin position="711"/>
        <end position="721"/>
    </location>
</feature>
<feature type="domain" description="Calpain catalytic" evidence="7">
    <location>
        <begin position="1693"/>
        <end position="1932"/>
    </location>
</feature>
<dbReference type="eggNOG" id="COG2931">
    <property type="taxonomic scope" value="Bacteria"/>
</dbReference>
<dbReference type="eggNOG" id="COG4932">
    <property type="taxonomic scope" value="Bacteria"/>
</dbReference>
<feature type="compositionally biased region" description="Acidic residues" evidence="6">
    <location>
        <begin position="190"/>
        <end position="200"/>
    </location>
</feature>
<evidence type="ECO:0000256" key="4">
    <source>
        <dbReference type="ARBA" id="ARBA00022807"/>
    </source>
</evidence>
<sequence length="1932" mass="211642">MFNLFFGLQKRPQANGFQSPSKRYQGPAMRLEEMRTPTGLVLDDTETTDYSGFVTDSDLDFEFPSEESDIGEELPGEELDPESLDFAENSSTETNSAEEDFEDLPYFDITESTDAEPEESSSDETAQFVSDSADSSNSTNPKLEELDWIESDGSSHENIGDESELNPDQELLPESSEEAVEEAVLTTPTEEIDPEVEEPDIVSQLPETDTEETSISDEIETLTPQSDPIGTDEIEAEDSSFFAELEEVEESELDSSIYEPSDSVVTETDEGIASEADSSIGDSESEPFVNEETETNSNADELEDSAILETEETIDDSETEENDLVANAELSNLKPQFESGTFRVGETGEVEVDFLFDGGAYKGEVAIVSLSGMEGLDPTSQEFFLESISRAASNSELGYIIINDSIEGARFSGDLGEADYNSGEYQGVKSFAMRPGDEFFLMLVPNGTLQQVLDNPNAGGAVRPLFSLATANPEDGYHFGQIADIIGDGSAFAWEDIRIDGGSDRDYNDIVLQFRGATGKAALMDDVVAAGKDWRGTELGQELINYVNSQQPEEPIAETPEEPVAETPEEPQEPQEPVAETPEEPQEPVAETPEEPQEPEEPVAETPEEPQEPEEPVAETPEEPQEPVAETPEEPEEPVAETPEEPQEPVAETPEEPQEPEAETPEEPQEPEAETPEEPQEPEEPVSMERPFTEQEIVKDDWERSTAYAEGETEPDPDVPDTVDPATVINLGNLNRDAFLENQLNSQEDGLGETGVTSTNFSESSVEALPQDGFGNVSNQAPVVTTYNQTLNPGTSIAGTDLFTVYDPDGDAIQWYWLYDYNSNMANSSTSGYFTLNGIKQNNGFSINESQLATVEFVAGSESGTDKIYIQAYDGTTWSESSLVMVTTELPNQAPVVSLNSHPYFAKPSVDTALDFFTVTDPDGDPITLYAFSTSSVYGRNGYLTVDGVAQDHSWFTVEADQLDQVNFVSTTNAGYARILVKAYDGQAWSDPVQTTVNIMRSVTADDFTLEVGSSISVQDFLVEDTDTPFITRYWFEDTNKSSTSGYFTVNGIKQNGTYFTVDADQLDTVHFVAGAESGDDGVRIRPMTERGSWSGHFTNLTITTEPANQVPEVTTYNQTLNPGTSLAASEFFTVYDADGDEIEMYYFYDINGNSTSGYFTLNGVEQTGAFTVTASQLGMVQFVAGSQAATDSVYIYAYDGKIWSGYSNVILTTEVVNHAPVVTTYNQTLNPGTSLSASDFFSVYDADGDAIEWYYFYDTNSNSTSGYFTLNGVEQTSGFAVTASQLGMVQFVAGSQAATDPLYVYAHDGKTWSEYSTLTLTTEVLNRAPEVTTYNQTVNRSESIIPYFTVTDADGDTITRYALYDGNTHANSGYFTIDGVKQEAGQIIYVDANQLSQVEFIGGASATTEQLYIAASDGKAWSSWSNYTVQTQPGSTPTVVINNATVDVNTSTSLTLNVSDLDGDTVTRYEFFDSNAQSTSGYFTVNGVQQEAGKSFFVDADQLHTVQFIGGAAAGSDRIAIRATDGIDGWGNWSYAEFTTEETVTYDWFDLNIKDTTIRALARSNFQDGILCRHDMIDIFDSAKNNGFVSTDQLADLQLLSSDVTYIQMADHARILSQKIAHGDITNQQYLGQSLGNLYEESSATHLQKLIDKHFFGKDLPGLTGDYAYGKANDATYKFVQGELFQDGIDYTDVRQGYLGDCYYLAALAGIAMQDSQKIEEMFIDNGDGTYTVRFFNNGTADYVTVNRLLPTLDSGQFIFASVGGTLQQSWWSANPYYVQNTYNNVNNELWVALAEKAYAQINEAAWIGQDGTNSYKGIEEGRAQVASEHIAEVEGKYHDFSHSSVAAAIAAFTAGSAVFFSSDKNQHGTLIGSDKLVGGHAYLLTSYDSVNKTVTLFNPWNSGNSYDKDGYLTVSWNEVSTYFYAWREAS</sequence>
<dbReference type="eggNOG" id="COG1404">
    <property type="taxonomic scope" value="Bacteria"/>
</dbReference>
<feature type="compositionally biased region" description="Polar residues" evidence="6">
    <location>
        <begin position="123"/>
        <end position="141"/>
    </location>
</feature>
<dbReference type="InterPro" id="IPR001300">
    <property type="entry name" value="Peptidase_C2_calpain_cat"/>
</dbReference>
<keyword evidence="3 5" id="KW-0378">Hydrolase</keyword>
<feature type="compositionally biased region" description="Acidic residues" evidence="6">
    <location>
        <begin position="555"/>
        <end position="573"/>
    </location>
</feature>
<proteinExistence type="inferred from homology"/>
<organism evidence="8 9">
    <name type="scientific">Oscillatoria acuminata PCC 6304</name>
    <dbReference type="NCBI Taxonomy" id="56110"/>
    <lineage>
        <taxon>Bacteria</taxon>
        <taxon>Bacillati</taxon>
        <taxon>Cyanobacteriota</taxon>
        <taxon>Cyanophyceae</taxon>
        <taxon>Oscillatoriophycideae</taxon>
        <taxon>Oscillatoriales</taxon>
        <taxon>Oscillatoriaceae</taxon>
        <taxon>Oscillatoria</taxon>
    </lineage>
</organism>
<feature type="region of interest" description="Disordered" evidence="6">
    <location>
        <begin position="13"/>
        <end position="299"/>
    </location>
</feature>
<evidence type="ECO:0000256" key="5">
    <source>
        <dbReference type="PROSITE-ProRule" id="PRU00239"/>
    </source>
</evidence>
<feature type="active site" evidence="5">
    <location>
        <position position="1882"/>
    </location>
</feature>
<dbReference type="OrthoDB" id="9798386at2"/>
<comment type="similarity">
    <text evidence="1">Belongs to the peptidase C2 family.</text>
</comment>
<dbReference type="GO" id="GO:0006508">
    <property type="term" value="P:proteolysis"/>
    <property type="evidence" value="ECO:0007669"/>
    <property type="project" value="UniProtKB-KW"/>
</dbReference>
<evidence type="ECO:0000259" key="7">
    <source>
        <dbReference type="PROSITE" id="PS50203"/>
    </source>
</evidence>
<dbReference type="InterPro" id="IPR022684">
    <property type="entry name" value="Calpain_cysteine_protease"/>
</dbReference>
<dbReference type="HOGENOM" id="CLU_235173_0_0_3"/>
<feature type="compositionally biased region" description="Acidic residues" evidence="6">
    <location>
        <begin position="283"/>
        <end position="299"/>
    </location>
</feature>
<evidence type="ECO:0000256" key="6">
    <source>
        <dbReference type="SAM" id="MobiDB-lite"/>
    </source>
</evidence>
<dbReference type="EMBL" id="CP003607">
    <property type="protein sequence ID" value="AFY83838.1"/>
    <property type="molecule type" value="Genomic_DNA"/>
</dbReference>
<feature type="active site" evidence="5">
    <location>
        <position position="1900"/>
    </location>
</feature>
<dbReference type="Proteomes" id="UP000010367">
    <property type="component" value="Chromosome"/>
</dbReference>
<keyword evidence="9" id="KW-1185">Reference proteome</keyword>
<dbReference type="PROSITE" id="PS50203">
    <property type="entry name" value="CALPAIN_CAT"/>
    <property type="match status" value="1"/>
</dbReference>
<accession>K9TN70</accession>
<reference evidence="8 9" key="1">
    <citation type="submission" date="2012-06" db="EMBL/GenBank/DDBJ databases">
        <title>Finished chromosome of genome of Oscillatoria acuminata PCC 6304.</title>
        <authorList>
            <consortium name="US DOE Joint Genome Institute"/>
            <person name="Gugger M."/>
            <person name="Coursin T."/>
            <person name="Rippka R."/>
            <person name="Tandeau De Marsac N."/>
            <person name="Huntemann M."/>
            <person name="Wei C.-L."/>
            <person name="Han J."/>
            <person name="Detter J.C."/>
            <person name="Han C."/>
            <person name="Tapia R."/>
            <person name="Davenport K."/>
            <person name="Daligault H."/>
            <person name="Erkkila T."/>
            <person name="Gu W."/>
            <person name="Munk A.C.C."/>
            <person name="Teshima H."/>
            <person name="Xu Y."/>
            <person name="Chain P."/>
            <person name="Chen A."/>
            <person name="Krypides N."/>
            <person name="Mavromatis K."/>
            <person name="Markowitz V."/>
            <person name="Szeto E."/>
            <person name="Ivanova N."/>
            <person name="Mikhailova N."/>
            <person name="Ovchinnikova G."/>
            <person name="Pagani I."/>
            <person name="Pati A."/>
            <person name="Goodwin L."/>
            <person name="Peters L."/>
            <person name="Pitluck S."/>
            <person name="Woyke T."/>
            <person name="Kerfeld C."/>
        </authorList>
    </citation>
    <scope>NUCLEOTIDE SEQUENCE [LARGE SCALE GENOMIC DNA]</scope>
    <source>
        <strain evidence="8 9">PCC 6304</strain>
    </source>
</reference>
<evidence type="ECO:0000256" key="3">
    <source>
        <dbReference type="ARBA" id="ARBA00022801"/>
    </source>
</evidence>
<keyword evidence="4 5" id="KW-0788">Thiol protease</keyword>
<dbReference type="eggNOG" id="COG1572">
    <property type="taxonomic scope" value="Bacteria"/>
</dbReference>
<feature type="region of interest" description="Disordered" evidence="6">
    <location>
        <begin position="549"/>
        <end position="724"/>
    </location>
</feature>
<feature type="active site" evidence="5">
    <location>
        <position position="1703"/>
    </location>
</feature>
<dbReference type="InParanoid" id="K9TN70"/>
<dbReference type="PATRIC" id="fig|56110.3.peg.5234"/>
<dbReference type="GO" id="GO:0004198">
    <property type="term" value="F:calcium-dependent cysteine-type endopeptidase activity"/>
    <property type="evidence" value="ECO:0007669"/>
    <property type="project" value="InterPro"/>
</dbReference>
<dbReference type="STRING" id="56110.Oscil6304_4312"/>
<keyword evidence="2 5" id="KW-0645">Protease</keyword>
<feature type="compositionally biased region" description="Basic and acidic residues" evidence="6">
    <location>
        <begin position="691"/>
        <end position="704"/>
    </location>
</feature>
<feature type="compositionally biased region" description="Acidic residues" evidence="6">
    <location>
        <begin position="581"/>
        <end position="686"/>
    </location>
</feature>
<feature type="compositionally biased region" description="Acidic residues" evidence="6">
    <location>
        <begin position="208"/>
        <end position="220"/>
    </location>
</feature>
<feature type="compositionally biased region" description="Acidic residues" evidence="6">
    <location>
        <begin position="230"/>
        <end position="253"/>
    </location>
</feature>
<evidence type="ECO:0000313" key="9">
    <source>
        <dbReference type="Proteomes" id="UP000010367"/>
    </source>
</evidence>
<dbReference type="SUPFAM" id="SSF54001">
    <property type="entry name" value="Cysteine proteinases"/>
    <property type="match status" value="1"/>
</dbReference>
<dbReference type="Pfam" id="PF13448">
    <property type="entry name" value="DUF4114"/>
    <property type="match status" value="1"/>
</dbReference>
<dbReference type="RefSeq" id="WP_015150462.1">
    <property type="nucleotide sequence ID" value="NC_019693.1"/>
</dbReference>
<dbReference type="InterPro" id="IPR025193">
    <property type="entry name" value="DUF4114"/>
</dbReference>
<dbReference type="PANTHER" id="PTHR10183:SF379">
    <property type="entry name" value="CALPAIN-5"/>
    <property type="match status" value="1"/>
</dbReference>
<evidence type="ECO:0000256" key="1">
    <source>
        <dbReference type="ARBA" id="ARBA00007623"/>
    </source>
</evidence>
<name>K9TN70_9CYAN</name>
<feature type="compositionally biased region" description="Acidic residues" evidence="6">
    <location>
        <begin position="57"/>
        <end position="85"/>
    </location>
</feature>
<evidence type="ECO:0000313" key="8">
    <source>
        <dbReference type="EMBL" id="AFY83838.1"/>
    </source>
</evidence>
<dbReference type="PANTHER" id="PTHR10183">
    <property type="entry name" value="CALPAIN"/>
    <property type="match status" value="1"/>
</dbReference>
<dbReference type="Pfam" id="PF00648">
    <property type="entry name" value="Peptidase_C2"/>
    <property type="match status" value="1"/>
</dbReference>